<feature type="compositionally biased region" description="Polar residues" evidence="1">
    <location>
        <begin position="473"/>
        <end position="492"/>
    </location>
</feature>
<dbReference type="AlphaFoldDB" id="A0A8D2KYS6"/>
<name>A0A8D2KYS6_VARKO</name>
<dbReference type="PANTHER" id="PTHR35077:SF2">
    <property type="entry name" value="SIMILAR TO AI661453 PROTEIN"/>
    <property type="match status" value="1"/>
</dbReference>
<protein>
    <submittedName>
        <fullName evidence="2">Chromosome 6 open reading frame 132</fullName>
    </submittedName>
</protein>
<feature type="compositionally biased region" description="Polar residues" evidence="1">
    <location>
        <begin position="209"/>
        <end position="227"/>
    </location>
</feature>
<feature type="region of interest" description="Disordered" evidence="1">
    <location>
        <begin position="768"/>
        <end position="799"/>
    </location>
</feature>
<feature type="compositionally biased region" description="Polar residues" evidence="1">
    <location>
        <begin position="814"/>
        <end position="840"/>
    </location>
</feature>
<dbReference type="Proteomes" id="UP000694545">
    <property type="component" value="Unplaced"/>
</dbReference>
<accession>A0A8D2KYS6</accession>
<feature type="compositionally biased region" description="Polar residues" evidence="1">
    <location>
        <begin position="788"/>
        <end position="799"/>
    </location>
</feature>
<feature type="region of interest" description="Disordered" evidence="1">
    <location>
        <begin position="514"/>
        <end position="624"/>
    </location>
</feature>
<feature type="compositionally biased region" description="Acidic residues" evidence="1">
    <location>
        <begin position="376"/>
        <end position="393"/>
    </location>
</feature>
<keyword evidence="3" id="KW-1185">Reference proteome</keyword>
<organism evidence="2 3">
    <name type="scientific">Varanus komodoensis</name>
    <name type="common">Komodo dragon</name>
    <dbReference type="NCBI Taxonomy" id="61221"/>
    <lineage>
        <taxon>Eukaryota</taxon>
        <taxon>Metazoa</taxon>
        <taxon>Chordata</taxon>
        <taxon>Craniata</taxon>
        <taxon>Vertebrata</taxon>
        <taxon>Euteleostomi</taxon>
        <taxon>Lepidosauria</taxon>
        <taxon>Squamata</taxon>
        <taxon>Bifurcata</taxon>
        <taxon>Unidentata</taxon>
        <taxon>Episquamata</taxon>
        <taxon>Toxicofera</taxon>
        <taxon>Anguimorpha</taxon>
        <taxon>Paleoanguimorpha</taxon>
        <taxon>Varanoidea</taxon>
        <taxon>Varanidae</taxon>
        <taxon>Varanus</taxon>
    </lineage>
</organism>
<dbReference type="OMA" id="GREEVPC"/>
<reference evidence="2" key="2">
    <citation type="submission" date="2025-09" db="UniProtKB">
        <authorList>
            <consortium name="Ensembl"/>
        </authorList>
    </citation>
    <scope>IDENTIFICATION</scope>
</reference>
<feature type="compositionally biased region" description="Pro residues" evidence="1">
    <location>
        <begin position="115"/>
        <end position="170"/>
    </location>
</feature>
<feature type="compositionally biased region" description="Low complexity" evidence="1">
    <location>
        <begin position="171"/>
        <end position="187"/>
    </location>
</feature>
<feature type="region of interest" description="Disordered" evidence="1">
    <location>
        <begin position="645"/>
        <end position="690"/>
    </location>
</feature>
<feature type="compositionally biased region" description="Polar residues" evidence="1">
    <location>
        <begin position="347"/>
        <end position="363"/>
    </location>
</feature>
<feature type="region of interest" description="Disordered" evidence="1">
    <location>
        <begin position="814"/>
        <end position="877"/>
    </location>
</feature>
<feature type="region of interest" description="Disordered" evidence="1">
    <location>
        <begin position="414"/>
        <end position="492"/>
    </location>
</feature>
<dbReference type="PANTHER" id="PTHR35077">
    <property type="entry name" value="SIMILAR TO AI661453 PROTEIN"/>
    <property type="match status" value="1"/>
</dbReference>
<feature type="compositionally biased region" description="Basic and acidic residues" evidence="1">
    <location>
        <begin position="294"/>
        <end position="305"/>
    </location>
</feature>
<feature type="compositionally biased region" description="Pro residues" evidence="1">
    <location>
        <begin position="188"/>
        <end position="200"/>
    </location>
</feature>
<evidence type="ECO:0000313" key="2">
    <source>
        <dbReference type="Ensembl" id="ENSVKKP00000014228.1"/>
    </source>
</evidence>
<feature type="compositionally biased region" description="Polar residues" evidence="1">
    <location>
        <begin position="234"/>
        <end position="265"/>
    </location>
</feature>
<reference evidence="2" key="1">
    <citation type="submission" date="2025-08" db="UniProtKB">
        <authorList>
            <consortium name="Ensembl"/>
        </authorList>
    </citation>
    <scope>IDENTIFICATION</scope>
</reference>
<feature type="compositionally biased region" description="Polar residues" evidence="1">
    <location>
        <begin position="433"/>
        <end position="464"/>
    </location>
</feature>
<sequence length="1026" mass="110036">MKKHNSVQGTFSRLFGKKHASNNSTSSLYATNPPWIFTQEVNSDNLTRQVDGIYYGDNHFGSMTDSGTATLKARPRVRPLLTFLPLNAQEAHGVAVPTPSVPEGFEDNPSLGKMTPPPPSMGAPPPPSMGPPPPPSMGPPPLPSMGAPPPPSMEAPPPPPMVPPPPPMPAPSLASPSYPSSNLSSPSTPSPPDFIPPTPPLVFMDATASPRSPLSPQLHTPPFSNGVSKWKSETVLNLRQPDSTPHNLNHVSPTTPTQKVSQVPQHNPDPHLTFPRSLKIPPPTPVRTSSISSGEKESKPKDEQLPKMIPHSRPPLPANFTVRSAAMVDSEGDDRSKATLEKPSIFITESESTKLTSGTNTGKTELPSPDCASSNDDGDADDDDHDDGDDGSDNDNWKERANLDKLKHELSALLSSSCRKEDRQLDRTVLPKTKTNIMDSNQATTDESKQTKSVLRSPQPTAGTKNEKKEKIPSNTPSPNKDPTNDVVSIPNNKVSPIQANCVLKFKDELEALLSPSKDGGPPLALANLRHNPEPKKQITLQFGGSHINGGESKLQKPTGNQNNPTLEVTERAPKTPSVSSDHLPCDKAYKPPPSPLKPKNELLVPSAPSPASSGPASPARTASPSMDFSLLQYKTHRTRFGSVDSLASAASSQTAEDGPVSTNNNENRRDSAEHVSSVTSPLSEKGNSDILIHPVTGEKVEKGSPMALLLAAQQRAQRGRVSAQASRQNSCLSEKPLLKLSEKLHNNSQSETGLSAIYFSDSKPNSVTVIPKSPQKESVAGRKPHNGESQNLASSNRHGPSILVQGLLESSRLKQQGSHSVPKTPLHSQTAPENHTVPNNDELEGDFDYEIIPPPPEFSNGAKGLPDGSSNNSYSLALNSSLENNTRPDGYSHHYSGGSYSPSYLSCYSSSRPLIKKRLYVTETEGSYGRAAMSSRSMSTPSSYGPNTMAFNTQAMEGMRRVNSAHRNVPNSAQGRRVSLELPGKMVTYNNSASDAKYKGQNGEYSMSTAAAARYVPVALNDGWM</sequence>
<feature type="compositionally biased region" description="Polar residues" evidence="1">
    <location>
        <begin position="556"/>
        <end position="567"/>
    </location>
</feature>
<dbReference type="Ensembl" id="ENSVKKT00000014576.1">
    <property type="protein sequence ID" value="ENSVKKP00000014228.1"/>
    <property type="gene ID" value="ENSVKKG00000009802.1"/>
</dbReference>
<feature type="region of interest" description="Disordered" evidence="1">
    <location>
        <begin position="94"/>
        <end position="400"/>
    </location>
</feature>
<feature type="compositionally biased region" description="Low complexity" evidence="1">
    <location>
        <begin position="606"/>
        <end position="624"/>
    </location>
</feature>
<evidence type="ECO:0000256" key="1">
    <source>
        <dbReference type="SAM" id="MobiDB-lite"/>
    </source>
</evidence>
<feature type="compositionally biased region" description="Polar residues" evidence="1">
    <location>
        <begin position="649"/>
        <end position="666"/>
    </location>
</feature>
<proteinExistence type="predicted"/>
<evidence type="ECO:0000313" key="3">
    <source>
        <dbReference type="Proteomes" id="UP000694545"/>
    </source>
</evidence>